<dbReference type="PANTHER" id="PTHR31025">
    <property type="entry name" value="SI:CH211-196P9.1-RELATED"/>
    <property type="match status" value="1"/>
</dbReference>
<proteinExistence type="predicted"/>
<evidence type="ECO:0000313" key="3">
    <source>
        <dbReference type="EMBL" id="KAK7925290.1"/>
    </source>
</evidence>
<sequence>MYEDPDFDNGLCNLEDVNDLPPEKATTEEKLEEERKDMIEEMKKRYPSDPIIKLKMDKTFPIRRQEIVNSAPPVKVIRERWPALFTEKQIIAEFSRITTLSLENNFYEALDRYTPQFLKLFKSKKGSKGGKLSKIDHEVTKLRTLVIRGLSVLLGEDSTNFYLSCMSLEEENQNDWGQITVGILISEDGPLQSDDLHLDPKSLSVILEGVPARITNISRDITVNEGSSISLMCLAIGRPEANIMWKHHSAREVMEGSGISS</sequence>
<organism evidence="3 4">
    <name type="scientific">Mugilogobius chulae</name>
    <name type="common">yellowstripe goby</name>
    <dbReference type="NCBI Taxonomy" id="88201"/>
    <lineage>
        <taxon>Eukaryota</taxon>
        <taxon>Metazoa</taxon>
        <taxon>Chordata</taxon>
        <taxon>Craniata</taxon>
        <taxon>Vertebrata</taxon>
        <taxon>Euteleostomi</taxon>
        <taxon>Actinopterygii</taxon>
        <taxon>Neopterygii</taxon>
        <taxon>Teleostei</taxon>
        <taxon>Neoteleostei</taxon>
        <taxon>Acanthomorphata</taxon>
        <taxon>Gobiaria</taxon>
        <taxon>Gobiiformes</taxon>
        <taxon>Gobioidei</taxon>
        <taxon>Gobiidae</taxon>
        <taxon>Gobionellinae</taxon>
        <taxon>Mugilogobius</taxon>
    </lineage>
</organism>
<name>A0AAW0PMC9_9GOBI</name>
<comment type="caution">
    <text evidence="3">The sequence shown here is derived from an EMBL/GenBank/DDBJ whole genome shotgun (WGS) entry which is preliminary data.</text>
</comment>
<dbReference type="PROSITE" id="PS50835">
    <property type="entry name" value="IG_LIKE"/>
    <property type="match status" value="1"/>
</dbReference>
<accession>A0AAW0PMC9</accession>
<gene>
    <name evidence="3" type="ORF">WMY93_007600</name>
</gene>
<dbReference type="InterPro" id="IPR013783">
    <property type="entry name" value="Ig-like_fold"/>
</dbReference>
<feature type="domain" description="Ig-like" evidence="2">
    <location>
        <begin position="211"/>
        <end position="261"/>
    </location>
</feature>
<dbReference type="Gene3D" id="2.60.40.10">
    <property type="entry name" value="Immunoglobulins"/>
    <property type="match status" value="1"/>
</dbReference>
<evidence type="ECO:0000313" key="4">
    <source>
        <dbReference type="Proteomes" id="UP001460270"/>
    </source>
</evidence>
<dbReference type="EMBL" id="JBBPFD010000005">
    <property type="protein sequence ID" value="KAK7925290.1"/>
    <property type="molecule type" value="Genomic_DNA"/>
</dbReference>
<dbReference type="InterPro" id="IPR007110">
    <property type="entry name" value="Ig-like_dom"/>
</dbReference>
<reference evidence="4" key="1">
    <citation type="submission" date="2024-04" db="EMBL/GenBank/DDBJ databases">
        <title>Salinicola lusitanus LLJ914,a marine bacterium isolated from the Okinawa Trough.</title>
        <authorList>
            <person name="Li J."/>
        </authorList>
    </citation>
    <scope>NUCLEOTIDE SEQUENCE [LARGE SCALE GENOMIC DNA]</scope>
</reference>
<dbReference type="InterPro" id="IPR036179">
    <property type="entry name" value="Ig-like_dom_sf"/>
</dbReference>
<dbReference type="AlphaFoldDB" id="A0AAW0PMC9"/>
<dbReference type="SUPFAM" id="SSF48726">
    <property type="entry name" value="Immunoglobulin"/>
    <property type="match status" value="1"/>
</dbReference>
<evidence type="ECO:0000259" key="2">
    <source>
        <dbReference type="PROSITE" id="PS50835"/>
    </source>
</evidence>
<protein>
    <recommendedName>
        <fullName evidence="2">Ig-like domain-containing protein</fullName>
    </recommendedName>
</protein>
<evidence type="ECO:0000256" key="1">
    <source>
        <dbReference type="SAM" id="MobiDB-lite"/>
    </source>
</evidence>
<feature type="compositionally biased region" description="Basic and acidic residues" evidence="1">
    <location>
        <begin position="21"/>
        <end position="31"/>
    </location>
</feature>
<feature type="region of interest" description="Disordered" evidence="1">
    <location>
        <begin position="1"/>
        <end position="31"/>
    </location>
</feature>
<dbReference type="PANTHER" id="PTHR31025:SF19">
    <property type="entry name" value="SI:CH73-42K18.1-RELATED"/>
    <property type="match status" value="1"/>
</dbReference>
<keyword evidence="4" id="KW-1185">Reference proteome</keyword>
<dbReference type="Proteomes" id="UP001460270">
    <property type="component" value="Unassembled WGS sequence"/>
</dbReference>